<protein>
    <submittedName>
        <fullName evidence="1">Uncharacterized protein</fullName>
    </submittedName>
</protein>
<dbReference type="eggNOG" id="ENOG503489B">
    <property type="taxonomic scope" value="Bacteria"/>
</dbReference>
<dbReference type="EMBL" id="CP003360">
    <property type="protein sequence ID" value="AFM23337.1"/>
    <property type="molecule type" value="Genomic_DNA"/>
</dbReference>
<evidence type="ECO:0000313" key="1">
    <source>
        <dbReference type="EMBL" id="AFM23337.1"/>
    </source>
</evidence>
<dbReference type="Proteomes" id="UP000006055">
    <property type="component" value="Chromosome"/>
</dbReference>
<dbReference type="OrthoDB" id="9768080at2"/>
<dbReference type="RefSeq" id="WP_014808493.1">
    <property type="nucleotide sequence ID" value="NC_018025.1"/>
</dbReference>
<sequence>MTQEEKNQIIDMTLSAIGRINHPRFFRSERGYQGELYCRLREEFLSQNLLDERMLEPEYQKRPTDHLTQQRPDIIYHIPAPAEGEVFINNYTVWALKLRADHPDVISDFEKLYEMISLLQYPLAVFLNIDSDSHYLHDCIPDYRNRIVAFTTMRNEAEGKLVICKAYYDRNDLQEEFYSVDW</sequence>
<evidence type="ECO:0000313" key="2">
    <source>
        <dbReference type="Proteomes" id="UP000006055"/>
    </source>
</evidence>
<gene>
    <name evidence="1" type="ordered locus">Desti_0609</name>
</gene>
<reference evidence="2" key="1">
    <citation type="submission" date="2012-06" db="EMBL/GenBank/DDBJ databases">
        <title>Complete sequence of chromosome of Desulfomonile tiedjei DSM 6799.</title>
        <authorList>
            <person name="Lucas S."/>
            <person name="Copeland A."/>
            <person name="Lapidus A."/>
            <person name="Glavina del Rio T."/>
            <person name="Dalin E."/>
            <person name="Tice H."/>
            <person name="Bruce D."/>
            <person name="Goodwin L."/>
            <person name="Pitluck S."/>
            <person name="Peters L."/>
            <person name="Ovchinnikova G."/>
            <person name="Zeytun A."/>
            <person name="Lu M."/>
            <person name="Kyrpides N."/>
            <person name="Mavromatis K."/>
            <person name="Ivanova N."/>
            <person name="Brettin T."/>
            <person name="Detter J.C."/>
            <person name="Han C."/>
            <person name="Larimer F."/>
            <person name="Land M."/>
            <person name="Hauser L."/>
            <person name="Markowitz V."/>
            <person name="Cheng J.-F."/>
            <person name="Hugenholtz P."/>
            <person name="Woyke T."/>
            <person name="Wu D."/>
            <person name="Spring S."/>
            <person name="Schroeder M."/>
            <person name="Brambilla E."/>
            <person name="Klenk H.-P."/>
            <person name="Eisen J.A."/>
        </authorList>
    </citation>
    <scope>NUCLEOTIDE SEQUENCE [LARGE SCALE GENOMIC DNA]</scope>
    <source>
        <strain evidence="2">ATCC 49306 / DSM 6799 / DCB-1</strain>
    </source>
</reference>
<organism evidence="1 2">
    <name type="scientific">Desulfomonile tiedjei (strain ATCC 49306 / DSM 6799 / DCB-1)</name>
    <dbReference type="NCBI Taxonomy" id="706587"/>
    <lineage>
        <taxon>Bacteria</taxon>
        <taxon>Pseudomonadati</taxon>
        <taxon>Thermodesulfobacteriota</taxon>
        <taxon>Desulfomonilia</taxon>
        <taxon>Desulfomonilales</taxon>
        <taxon>Desulfomonilaceae</taxon>
        <taxon>Desulfomonile</taxon>
    </lineage>
</organism>
<keyword evidence="2" id="KW-1185">Reference proteome</keyword>
<dbReference type="KEGG" id="dti:Desti_0609"/>
<proteinExistence type="predicted"/>
<name>I4C196_DESTA</name>
<dbReference type="AlphaFoldDB" id="I4C196"/>
<accession>I4C196</accession>
<dbReference type="HOGENOM" id="CLU_1479811_0_0_7"/>
<dbReference type="STRING" id="706587.Desti_0609"/>